<dbReference type="RefSeq" id="XP_031424015.1">
    <property type="nucleotide sequence ID" value="XM_031568155.1"/>
</dbReference>
<feature type="chain" id="PRO_5027918310" evidence="2">
    <location>
        <begin position="29"/>
        <end position="280"/>
    </location>
</feature>
<dbReference type="GO" id="GO:0016020">
    <property type="term" value="C:membrane"/>
    <property type="evidence" value="ECO:0007669"/>
    <property type="project" value="InterPro"/>
</dbReference>
<dbReference type="GeneID" id="105895880"/>
<feature type="compositionally biased region" description="Polar residues" evidence="1">
    <location>
        <begin position="256"/>
        <end position="271"/>
    </location>
</feature>
<evidence type="ECO:0000256" key="1">
    <source>
        <dbReference type="SAM" id="MobiDB-lite"/>
    </source>
</evidence>
<dbReference type="CTD" id="100004617"/>
<evidence type="ECO:0000256" key="2">
    <source>
        <dbReference type="SAM" id="SignalP"/>
    </source>
</evidence>
<dbReference type="InterPro" id="IPR008001">
    <property type="entry name" value="MCSF-1"/>
</dbReference>
<protein>
    <submittedName>
        <fullName evidence="4">Macrophage colony-stimulating factor 1a</fullName>
    </submittedName>
</protein>
<dbReference type="PANTHER" id="PTHR10058:SF0">
    <property type="entry name" value="MACROPHAGE COLONY-STIMULATING FACTOR 1"/>
    <property type="match status" value="1"/>
</dbReference>
<evidence type="ECO:0000313" key="4">
    <source>
        <dbReference type="RefSeq" id="XP_031424015.1"/>
    </source>
</evidence>
<evidence type="ECO:0000313" key="3">
    <source>
        <dbReference type="Proteomes" id="UP000515152"/>
    </source>
</evidence>
<sequence length="280" mass="31778">MNTFKPGHKEKARRLTFVLILCFHLARAPPPGPCKHSVTHDHLLTLRKLIQNQLLNGCSMKYAFIERQHLSDVCYVKAAIPQILDLIKTHFNYVPKSDNNRYVTSLENVIYNIYTHRCIPEINEEQEDNPEKFTKDYNTSPQESLEKVHNVLTMYMTLMMESRELIDWGCEDEYAVDLPESHDVYHHTQDEWLSTSESYAPTSKWTSPSPSELTTEAPERSSQPHSTTIATAWSSQSAGTGDDNTDVLDSKGQKGGTATASDPLTDPTLQPNRVRPVSWG</sequence>
<feature type="compositionally biased region" description="Polar residues" evidence="1">
    <location>
        <begin position="196"/>
        <end position="239"/>
    </location>
</feature>
<gene>
    <name evidence="4" type="primary">csf1a</name>
</gene>
<dbReference type="KEGG" id="char:105895880"/>
<feature type="region of interest" description="Disordered" evidence="1">
    <location>
        <begin position="196"/>
        <end position="280"/>
    </location>
</feature>
<dbReference type="Pfam" id="PF05337">
    <property type="entry name" value="CSF-1"/>
    <property type="match status" value="1"/>
</dbReference>
<dbReference type="Proteomes" id="UP000515152">
    <property type="component" value="Chromosome 5"/>
</dbReference>
<dbReference type="Gene3D" id="1.20.1250.10">
    <property type="match status" value="1"/>
</dbReference>
<name>A0A6P8FKJ8_CLUHA</name>
<dbReference type="SUPFAM" id="SSF47266">
    <property type="entry name" value="4-helical cytokines"/>
    <property type="match status" value="1"/>
</dbReference>
<accession>A0A6P8FKJ8</accession>
<dbReference type="PANTHER" id="PTHR10058">
    <property type="entry name" value="MACROPHAGE COLONY STIMULATING FACTOR"/>
    <property type="match status" value="1"/>
</dbReference>
<dbReference type="OrthoDB" id="8702024at2759"/>
<keyword evidence="2" id="KW-0732">Signal</keyword>
<dbReference type="AlphaFoldDB" id="A0A6P8FKJ8"/>
<dbReference type="FunFam" id="1.20.1250.10:FF:000056">
    <property type="entry name" value="Colony-stimulating factor 1b (macrophage)"/>
    <property type="match status" value="1"/>
</dbReference>
<feature type="signal peptide" evidence="2">
    <location>
        <begin position="1"/>
        <end position="28"/>
    </location>
</feature>
<dbReference type="GO" id="GO:0005125">
    <property type="term" value="F:cytokine activity"/>
    <property type="evidence" value="ECO:0007669"/>
    <property type="project" value="InterPro"/>
</dbReference>
<dbReference type="InterPro" id="IPR009079">
    <property type="entry name" value="4_helix_cytokine-like_core"/>
</dbReference>
<reference evidence="4" key="1">
    <citation type="submission" date="2025-08" db="UniProtKB">
        <authorList>
            <consortium name="RefSeq"/>
        </authorList>
    </citation>
    <scope>IDENTIFICATION</scope>
</reference>
<keyword evidence="3" id="KW-1185">Reference proteome</keyword>
<dbReference type="GO" id="GO:0008083">
    <property type="term" value="F:growth factor activity"/>
    <property type="evidence" value="ECO:0007669"/>
    <property type="project" value="InterPro"/>
</dbReference>
<dbReference type="GO" id="GO:0005615">
    <property type="term" value="C:extracellular space"/>
    <property type="evidence" value="ECO:0007669"/>
    <property type="project" value="TreeGrafter"/>
</dbReference>
<organism evidence="3 4">
    <name type="scientific">Clupea harengus</name>
    <name type="common">Atlantic herring</name>
    <dbReference type="NCBI Taxonomy" id="7950"/>
    <lineage>
        <taxon>Eukaryota</taxon>
        <taxon>Metazoa</taxon>
        <taxon>Chordata</taxon>
        <taxon>Craniata</taxon>
        <taxon>Vertebrata</taxon>
        <taxon>Euteleostomi</taxon>
        <taxon>Actinopterygii</taxon>
        <taxon>Neopterygii</taxon>
        <taxon>Teleostei</taxon>
        <taxon>Clupei</taxon>
        <taxon>Clupeiformes</taxon>
        <taxon>Clupeoidei</taxon>
        <taxon>Clupeidae</taxon>
        <taxon>Clupea</taxon>
    </lineage>
</organism>
<proteinExistence type="predicted"/>